<dbReference type="FunFam" id="1.50.40.10:FF:000107">
    <property type="entry name" value="Mitochondrial dicarboxylate carrier"/>
    <property type="match status" value="1"/>
</dbReference>
<proteinExistence type="inferred from homology"/>
<evidence type="ECO:0000256" key="16">
    <source>
        <dbReference type="PROSITE-ProRule" id="PRU00282"/>
    </source>
</evidence>
<dbReference type="FunFam" id="2.170.120.12:FF:000002">
    <property type="entry name" value="DNA-directed RNA polymerase II subunit RPB3"/>
    <property type="match status" value="1"/>
</dbReference>
<dbReference type="VEuPathDB" id="FungiDB:AO090026000333"/>
<dbReference type="OrthoDB" id="448427at2759"/>
<dbReference type="SMART" id="SM00662">
    <property type="entry name" value="RPOLD"/>
    <property type="match status" value="1"/>
</dbReference>
<keyword evidence="9" id="KW-0496">Mitochondrion</keyword>
<dbReference type="GO" id="GO:0016020">
    <property type="term" value="C:membrane"/>
    <property type="evidence" value="ECO:0007669"/>
    <property type="project" value="UniProtKB-SubCell"/>
</dbReference>
<evidence type="ECO:0000256" key="8">
    <source>
        <dbReference type="ARBA" id="ARBA00022737"/>
    </source>
</evidence>
<dbReference type="GO" id="GO:0055029">
    <property type="term" value="C:nuclear DNA-directed RNA polymerase complex"/>
    <property type="evidence" value="ECO:0007669"/>
    <property type="project" value="UniProtKB-ARBA"/>
</dbReference>
<evidence type="ECO:0000256" key="10">
    <source>
        <dbReference type="ARBA" id="ARBA00022989"/>
    </source>
</evidence>
<comment type="caution">
    <text evidence="18">The sequence shown here is derived from an EMBL/GenBank/DDBJ whole genome shotgun (WGS) entry which is preliminary data.</text>
</comment>
<reference evidence="18 19" key="1">
    <citation type="submission" date="2016-10" db="EMBL/GenBank/DDBJ databases">
        <title>Genome sequencing of Aspergillus oryzae BCC7051.</title>
        <authorList>
            <person name="Thammarongtham C."/>
            <person name="Vorapreeda T."/>
            <person name="Nookaew I."/>
            <person name="Srisuk T."/>
            <person name="Land M."/>
            <person name="Jeennor S."/>
            <person name="Laoteng K."/>
        </authorList>
    </citation>
    <scope>NUCLEOTIDE SEQUENCE [LARGE SCALE GENOMIC DNA]</scope>
    <source>
        <strain evidence="18 19">BCC7051</strain>
    </source>
</reference>
<dbReference type="Pfam" id="PF01000">
    <property type="entry name" value="RNA_pol_A_bac"/>
    <property type="match status" value="1"/>
</dbReference>
<dbReference type="PROSITE" id="PS00446">
    <property type="entry name" value="RNA_POL_D_30KD"/>
    <property type="match status" value="1"/>
</dbReference>
<evidence type="ECO:0000256" key="9">
    <source>
        <dbReference type="ARBA" id="ARBA00022792"/>
    </source>
</evidence>
<feature type="repeat" description="Solcar" evidence="16">
    <location>
        <begin position="548"/>
        <end position="635"/>
    </location>
</feature>
<evidence type="ECO:0000256" key="12">
    <source>
        <dbReference type="ARBA" id="ARBA00023163"/>
    </source>
</evidence>
<feature type="domain" description="DNA-directed RNA polymerase RpoA/D/Rpb3-type" evidence="17">
    <location>
        <begin position="23"/>
        <end position="268"/>
    </location>
</feature>
<dbReference type="HAMAP" id="MF_00320">
    <property type="entry name" value="RNApol_arch_Rpo3"/>
    <property type="match status" value="1"/>
</dbReference>
<dbReference type="GO" id="GO:0006351">
    <property type="term" value="P:DNA-templated transcription"/>
    <property type="evidence" value="ECO:0007669"/>
    <property type="project" value="InterPro"/>
</dbReference>
<evidence type="ECO:0000259" key="17">
    <source>
        <dbReference type="SMART" id="SM00662"/>
    </source>
</evidence>
<evidence type="ECO:0000256" key="7">
    <source>
        <dbReference type="ARBA" id="ARBA00022692"/>
    </source>
</evidence>
<dbReference type="GO" id="GO:0003899">
    <property type="term" value="F:DNA-directed RNA polymerase activity"/>
    <property type="evidence" value="ECO:0007669"/>
    <property type="project" value="InterPro"/>
</dbReference>
<evidence type="ECO:0000256" key="3">
    <source>
        <dbReference type="ARBA" id="ARBA00006375"/>
    </source>
</evidence>
<evidence type="ECO:0000256" key="2">
    <source>
        <dbReference type="ARBA" id="ARBA00004141"/>
    </source>
</evidence>
<evidence type="ECO:0000256" key="13">
    <source>
        <dbReference type="ARBA" id="ARBA00023242"/>
    </source>
</evidence>
<dbReference type="eggNOG" id="KOG1522">
    <property type="taxonomic scope" value="Eukaryota"/>
</dbReference>
<evidence type="ECO:0000256" key="1">
    <source>
        <dbReference type="ARBA" id="ARBA00004123"/>
    </source>
</evidence>
<dbReference type="InterPro" id="IPR011263">
    <property type="entry name" value="DNA-dir_RNA_pol_RpoA/D/Rpb3"/>
</dbReference>
<evidence type="ECO:0000256" key="6">
    <source>
        <dbReference type="ARBA" id="ARBA00022478"/>
    </source>
</evidence>
<dbReference type="InterPro" id="IPR011262">
    <property type="entry name" value="DNA-dir_RNA_pol_insert"/>
</dbReference>
<dbReference type="NCBIfam" id="NF001988">
    <property type="entry name" value="PRK00783.1"/>
    <property type="match status" value="1"/>
</dbReference>
<dbReference type="InterPro" id="IPR018108">
    <property type="entry name" value="MCP_transmembrane"/>
</dbReference>
<keyword evidence="12" id="KW-0804">Transcription</keyword>
<evidence type="ECO:0000313" key="19">
    <source>
        <dbReference type="Proteomes" id="UP000190312"/>
    </source>
</evidence>
<dbReference type="Proteomes" id="UP000190312">
    <property type="component" value="Unassembled WGS sequence"/>
</dbReference>
<dbReference type="Gene3D" id="3.30.1360.10">
    <property type="entry name" value="RNA polymerase, RBP11-like subunit"/>
    <property type="match status" value="1"/>
</dbReference>
<dbReference type="GO" id="GO:0003677">
    <property type="term" value="F:DNA binding"/>
    <property type="evidence" value="ECO:0007669"/>
    <property type="project" value="InterPro"/>
</dbReference>
<dbReference type="CDD" id="cd07031">
    <property type="entry name" value="RNAP_II_RPB3"/>
    <property type="match status" value="1"/>
</dbReference>
<evidence type="ECO:0000256" key="11">
    <source>
        <dbReference type="ARBA" id="ARBA00023136"/>
    </source>
</evidence>
<accession>A0A1S9E0W7</accession>
<organism evidence="18 19">
    <name type="scientific">Aspergillus oryzae</name>
    <name type="common">Yellow koji mold</name>
    <dbReference type="NCBI Taxonomy" id="5062"/>
    <lineage>
        <taxon>Eukaryota</taxon>
        <taxon>Fungi</taxon>
        <taxon>Dikarya</taxon>
        <taxon>Ascomycota</taxon>
        <taxon>Pezizomycotina</taxon>
        <taxon>Eurotiomycetes</taxon>
        <taxon>Eurotiomycetidae</taxon>
        <taxon>Eurotiales</taxon>
        <taxon>Aspergillaceae</taxon>
        <taxon>Aspergillus</taxon>
        <taxon>Aspergillus subgen. Circumdati</taxon>
    </lineage>
</organism>
<dbReference type="PANTHER" id="PTHR45618">
    <property type="entry name" value="MITOCHONDRIAL DICARBOXYLATE CARRIER-RELATED"/>
    <property type="match status" value="1"/>
</dbReference>
<keyword evidence="8" id="KW-0677">Repeat</keyword>
<dbReference type="Gene3D" id="2.170.120.12">
    <property type="entry name" value="DNA-directed RNA polymerase, insert domain"/>
    <property type="match status" value="1"/>
</dbReference>
<keyword evidence="11 16" id="KW-0472">Membrane</keyword>
<evidence type="ECO:0000256" key="4">
    <source>
        <dbReference type="ARBA" id="ARBA00011730"/>
    </source>
</evidence>
<dbReference type="InterPro" id="IPR036603">
    <property type="entry name" value="RBP11-like"/>
</dbReference>
<comment type="subcellular location">
    <subcellularLocation>
        <location evidence="2">Membrane</location>
        <topology evidence="2">Multi-pass membrane protein</topology>
    </subcellularLocation>
    <subcellularLocation>
        <location evidence="1">Nucleus</location>
    </subcellularLocation>
</comment>
<feature type="repeat" description="Solcar" evidence="16">
    <location>
        <begin position="355"/>
        <end position="440"/>
    </location>
</feature>
<keyword evidence="5" id="KW-0813">Transport</keyword>
<name>A0A1S9E0W7_ASPOZ</name>
<evidence type="ECO:0000256" key="14">
    <source>
        <dbReference type="ARBA" id="ARBA00025804"/>
    </source>
</evidence>
<evidence type="ECO:0000313" key="18">
    <source>
        <dbReference type="EMBL" id="OOO14935.1"/>
    </source>
</evidence>
<gene>
    <name evidence="18" type="ORF">OAory_01035300</name>
</gene>
<dbReference type="InterPro" id="IPR050391">
    <property type="entry name" value="Mito_Metabolite_Transporter"/>
</dbReference>
<dbReference type="InterPro" id="IPR022842">
    <property type="entry name" value="RNAP_Rpo3/Rpb3/RPAC1"/>
</dbReference>
<dbReference type="EMBL" id="MKZY01000001">
    <property type="protein sequence ID" value="OOO14935.1"/>
    <property type="molecule type" value="Genomic_DNA"/>
</dbReference>
<dbReference type="VEuPathDB" id="FungiDB:AO090026000334"/>
<comment type="similarity">
    <text evidence="3">Belongs to the mitochondrial carrier (TC 2.A.29) family.</text>
</comment>
<dbReference type="SUPFAM" id="SSF56553">
    <property type="entry name" value="Insert subdomain of RNA polymerase alpha subunit"/>
    <property type="match status" value="1"/>
</dbReference>
<dbReference type="Pfam" id="PF00153">
    <property type="entry name" value="Mito_carr"/>
    <property type="match status" value="3"/>
</dbReference>
<dbReference type="Gene3D" id="1.50.40.10">
    <property type="entry name" value="Mitochondrial carrier domain"/>
    <property type="match status" value="1"/>
</dbReference>
<comment type="subunit">
    <text evidence="4">Component of the RNA polymerase II (Pol II) complex consisting of 12 subunits.</text>
</comment>
<keyword evidence="10" id="KW-1133">Transmembrane helix</keyword>
<evidence type="ECO:0000256" key="15">
    <source>
        <dbReference type="ARBA" id="ARBA00072506"/>
    </source>
</evidence>
<dbReference type="PROSITE" id="PS50920">
    <property type="entry name" value="SOLCAR"/>
    <property type="match status" value="3"/>
</dbReference>
<keyword evidence="13" id="KW-0539">Nucleus</keyword>
<dbReference type="AlphaFoldDB" id="A0A1S9E0W7"/>
<protein>
    <recommendedName>
        <fullName evidence="15">DNA-directed RNA polymerase II subunit RPB3</fullName>
    </recommendedName>
</protein>
<evidence type="ECO:0000256" key="5">
    <source>
        <dbReference type="ARBA" id="ARBA00022448"/>
    </source>
</evidence>
<keyword evidence="6" id="KW-0240">DNA-directed RNA polymerase</keyword>
<dbReference type="SUPFAM" id="SSF103506">
    <property type="entry name" value="Mitochondrial carrier"/>
    <property type="match status" value="1"/>
</dbReference>
<dbReference type="GO" id="GO:0046983">
    <property type="term" value="F:protein dimerization activity"/>
    <property type="evidence" value="ECO:0007669"/>
    <property type="project" value="InterPro"/>
</dbReference>
<dbReference type="SUPFAM" id="SSF55257">
    <property type="entry name" value="RBP11-like subunits of RNA polymerase"/>
    <property type="match status" value="1"/>
</dbReference>
<comment type="similarity">
    <text evidence="14">Belongs to the archaeal Rpo3/eukaryotic RPB3 RNA polymerase subunit family.</text>
</comment>
<keyword evidence="9" id="KW-0999">Mitochondrion inner membrane</keyword>
<dbReference type="InterPro" id="IPR001514">
    <property type="entry name" value="DNA-dir_RNA_pol_30-40kDasu_CS"/>
</dbReference>
<dbReference type="InterPro" id="IPR036643">
    <property type="entry name" value="RNApol_insert_sf"/>
</dbReference>
<dbReference type="Pfam" id="PF01193">
    <property type="entry name" value="RNA_pol_L"/>
    <property type="match status" value="1"/>
</dbReference>
<dbReference type="InterPro" id="IPR023395">
    <property type="entry name" value="MCP_dom_sf"/>
</dbReference>
<sequence length="649" mass="70971">MDYEMDIEPTGPQVTVREAEPYRVDFKLSSVDLAFANSLRRAMLAEVPTIAIDLVEVEKNTSVLPDEFLAHRLGLIPLNSKNCDQDVEYTRDCECEDHCARCSVTLTLHARCTGDDIMRVYARDLVVSGERANEWVGNPVITDPEGNGPLICKLRRGQELKMTCIAKKGIAKEHAKWMPTAAVGFEYDPHNNLKHVDYWYEEDPIKEWPVSHNAAWEHAAPPDQPFDYDAQPNNFYIDVESVGVLEPDMIIQQGITVLQRKLASVISALSGTGDGDHNGVMGGEDEDMMGVRSPDAYEPPEGIDGGFTAYANGGASAWGASAATPYGATPYGGGGMASSAKLEVSQPPRAAVPVKKVHYPFWFGGSASCFAAAVTHPLDLVKVRLQTRGPGAPTTMLGTFGHVIKSDGILGLYRGLSAALLRQMTYSTTRFGIYEELKSRFTSPDAPASTLTLVGMACTSGFLGGIAGNPADVMNVRMQSDAALPVEQRRNYRHAFHGLVQMTRHEGPASLFRGVWPNSTRAVLMTASQLASYDTFKRLCIDRFGMSDNLGTHFTASFLAGFVATTVCSPVDVIKTRVMTASPAESRGHSIVGLLRDITRKEGFAWAFRGWVPSFIRLGPHTIATFIFLEEHKKLYRLLKGVSEEKHTA</sequence>
<keyword evidence="7 16" id="KW-0812">Transmembrane</keyword>
<feature type="repeat" description="Solcar" evidence="16">
    <location>
        <begin position="448"/>
        <end position="539"/>
    </location>
</feature>